<evidence type="ECO:0000313" key="4">
    <source>
        <dbReference type="EMBL" id="GCC24337.1"/>
    </source>
</evidence>
<evidence type="ECO:0000313" key="5">
    <source>
        <dbReference type="Proteomes" id="UP000287033"/>
    </source>
</evidence>
<dbReference type="AlphaFoldDB" id="A0A401S1T0"/>
<dbReference type="GO" id="GO:0070830">
    <property type="term" value="P:bicellular tight junction assembly"/>
    <property type="evidence" value="ECO:0007669"/>
    <property type="project" value="TreeGrafter"/>
</dbReference>
<comment type="caution">
    <text evidence="4">The sequence shown here is derived from an EMBL/GenBank/DDBJ whole genome shotgun (WGS) entry which is preliminary data.</text>
</comment>
<keyword evidence="5" id="KW-1185">Reference proteome</keyword>
<dbReference type="InterPro" id="IPR056240">
    <property type="entry name" value="POF1B_HlH"/>
</dbReference>
<dbReference type="GO" id="GO:0005923">
    <property type="term" value="C:bicellular tight junction"/>
    <property type="evidence" value="ECO:0007669"/>
    <property type="project" value="TreeGrafter"/>
</dbReference>
<sequence>MSSVFRPGSTSTASESSYYESIRRSGSPNPVFAVNDQKSYITVGSPTSVGTVYQLGNSPQSTTLILGQDGQQQYRKVNDMNYEQSIIRQGGLSNPSEIQNRQHQYVLAQSMKGLNIPKDSEVIVHKTYVTFEPNTPTQAYNTTKDLQWYQHTQNSQTNWDVQYNQDSIKNVQQQPVQVLSSPSEYTGFRSTRSSVTSQEYEDTHLRSSAGSEPRSPVPARLRSPQAAQIKSAMDYESGNIEKLDPRYFGELLAELTSKTTDLHNILLENMQKIKGKQNNLEISTDHNDANESIETLIPKGLSELTKQHLRYLLQTRITVDKSLRLLLMTFNSLREDLLHLQDDLSRLAMDKEMLERDLGFKSQQVTEYLQLLESVRENNRQLQNTIKDNGLTNRSLEELILTLRNSEADKEFRVKELEYSKRALEQENEALRQQLSKSPTSKSSTSIFSTEISNNYYEMVNKLREEKDKEIDYLRSQISSMKHEISSGQDRTLKNKLAEYNNRLSEKDAIIRQKSEEIMRLKSLSREPDKNVTHTIITKRYLDYPILGLLKDSKLTSPGRELQTVFIEKGRKL</sequence>
<dbReference type="GO" id="GO:0005912">
    <property type="term" value="C:adherens junction"/>
    <property type="evidence" value="ECO:0007669"/>
    <property type="project" value="TreeGrafter"/>
</dbReference>
<feature type="region of interest" description="Disordered" evidence="2">
    <location>
        <begin position="1"/>
        <end position="30"/>
    </location>
</feature>
<feature type="domain" description="POF1B helix-loop-helix" evidence="3">
    <location>
        <begin position="246"/>
        <end position="330"/>
    </location>
</feature>
<dbReference type="GO" id="GO:0007015">
    <property type="term" value="P:actin filament organization"/>
    <property type="evidence" value="ECO:0007669"/>
    <property type="project" value="TreeGrafter"/>
</dbReference>
<protein>
    <recommendedName>
        <fullName evidence="3">POF1B helix-loop-helix domain-containing protein</fullName>
    </recommendedName>
</protein>
<proteinExistence type="predicted"/>
<organism evidence="4 5">
    <name type="scientific">Chiloscyllium punctatum</name>
    <name type="common">Brownbanded bambooshark</name>
    <name type="synonym">Hemiscyllium punctatum</name>
    <dbReference type="NCBI Taxonomy" id="137246"/>
    <lineage>
        <taxon>Eukaryota</taxon>
        <taxon>Metazoa</taxon>
        <taxon>Chordata</taxon>
        <taxon>Craniata</taxon>
        <taxon>Vertebrata</taxon>
        <taxon>Chondrichthyes</taxon>
        <taxon>Elasmobranchii</taxon>
        <taxon>Galeomorphii</taxon>
        <taxon>Galeoidea</taxon>
        <taxon>Orectolobiformes</taxon>
        <taxon>Hemiscylliidae</taxon>
        <taxon>Chiloscyllium</taxon>
    </lineage>
</organism>
<feature type="coiled-coil region" evidence="1">
    <location>
        <begin position="337"/>
        <end position="385"/>
    </location>
</feature>
<feature type="compositionally biased region" description="Polar residues" evidence="2">
    <location>
        <begin position="188"/>
        <end position="198"/>
    </location>
</feature>
<dbReference type="GO" id="GO:0051015">
    <property type="term" value="F:actin filament binding"/>
    <property type="evidence" value="ECO:0007669"/>
    <property type="project" value="TreeGrafter"/>
</dbReference>
<dbReference type="InterPro" id="IPR026186">
    <property type="entry name" value="POF1B"/>
</dbReference>
<evidence type="ECO:0000256" key="2">
    <source>
        <dbReference type="SAM" id="MobiDB-lite"/>
    </source>
</evidence>
<dbReference type="OMA" id="YEMVNKL"/>
<keyword evidence="1" id="KW-0175">Coiled coil</keyword>
<dbReference type="Pfam" id="PF24617">
    <property type="entry name" value="POF1B_HlH"/>
    <property type="match status" value="1"/>
</dbReference>
<name>A0A401S1T0_CHIPU</name>
<reference evidence="4 5" key="1">
    <citation type="journal article" date="2018" name="Nat. Ecol. Evol.">
        <title>Shark genomes provide insights into elasmobranch evolution and the origin of vertebrates.</title>
        <authorList>
            <person name="Hara Y"/>
            <person name="Yamaguchi K"/>
            <person name="Onimaru K"/>
            <person name="Kadota M"/>
            <person name="Koyanagi M"/>
            <person name="Keeley SD"/>
            <person name="Tatsumi K"/>
            <person name="Tanaka K"/>
            <person name="Motone F"/>
            <person name="Kageyama Y"/>
            <person name="Nozu R"/>
            <person name="Adachi N"/>
            <person name="Nishimura O"/>
            <person name="Nakagawa R"/>
            <person name="Tanegashima C"/>
            <person name="Kiyatake I"/>
            <person name="Matsumoto R"/>
            <person name="Murakumo K"/>
            <person name="Nishida K"/>
            <person name="Terakita A"/>
            <person name="Kuratani S"/>
            <person name="Sato K"/>
            <person name="Hyodo S Kuraku.S."/>
        </authorList>
    </citation>
    <scope>NUCLEOTIDE SEQUENCE [LARGE SCALE GENOMIC DNA]</scope>
</reference>
<evidence type="ECO:0000259" key="3">
    <source>
        <dbReference type="Pfam" id="PF24617"/>
    </source>
</evidence>
<dbReference type="GO" id="GO:0005884">
    <property type="term" value="C:actin filament"/>
    <property type="evidence" value="ECO:0007669"/>
    <property type="project" value="TreeGrafter"/>
</dbReference>
<feature type="compositionally biased region" description="Low complexity" evidence="2">
    <location>
        <begin position="9"/>
        <end position="27"/>
    </location>
</feature>
<accession>A0A401S1T0</accession>
<evidence type="ECO:0000256" key="1">
    <source>
        <dbReference type="SAM" id="Coils"/>
    </source>
</evidence>
<dbReference type="Proteomes" id="UP000287033">
    <property type="component" value="Unassembled WGS sequence"/>
</dbReference>
<gene>
    <name evidence="4" type="ORF">chiPu_0002737</name>
</gene>
<dbReference type="PANTHER" id="PTHR22546:SF0">
    <property type="entry name" value="PROTEIN POF1B"/>
    <property type="match status" value="1"/>
</dbReference>
<dbReference type="PANTHER" id="PTHR22546">
    <property type="entry name" value="PREMATURE OVARIAN FAILURE, 1B"/>
    <property type="match status" value="1"/>
</dbReference>
<dbReference type="GO" id="GO:0003382">
    <property type="term" value="P:epithelial cell morphogenesis"/>
    <property type="evidence" value="ECO:0007669"/>
    <property type="project" value="TreeGrafter"/>
</dbReference>
<dbReference type="EMBL" id="BEZZ01000055">
    <property type="protein sequence ID" value="GCC24337.1"/>
    <property type="molecule type" value="Genomic_DNA"/>
</dbReference>
<feature type="region of interest" description="Disordered" evidence="2">
    <location>
        <begin position="179"/>
        <end position="227"/>
    </location>
</feature>
<dbReference type="OrthoDB" id="9830956at2759"/>